<organism evidence="1 2">
    <name type="scientific">Bradyrhizobium diazoefficiens</name>
    <dbReference type="NCBI Taxonomy" id="1355477"/>
    <lineage>
        <taxon>Bacteria</taxon>
        <taxon>Pseudomonadati</taxon>
        <taxon>Pseudomonadota</taxon>
        <taxon>Alphaproteobacteria</taxon>
        <taxon>Hyphomicrobiales</taxon>
        <taxon>Nitrobacteraceae</taxon>
        <taxon>Bradyrhizobium</taxon>
    </lineage>
</organism>
<keyword evidence="1" id="KW-0614">Plasmid</keyword>
<evidence type="ECO:0000313" key="2">
    <source>
        <dbReference type="Proteomes" id="UP000063308"/>
    </source>
</evidence>
<dbReference type="AlphaFoldDB" id="A0A0E4BYE0"/>
<evidence type="ECO:0000313" key="1">
    <source>
        <dbReference type="EMBL" id="BAR63254.1"/>
    </source>
</evidence>
<reference evidence="1 2" key="1">
    <citation type="submission" date="2014-11" db="EMBL/GenBank/DDBJ databases">
        <title>Symbiosis island explosion on the genome of extra-slow-growing strains of soybean bradyrhizobia with massive insertion sequences.</title>
        <authorList>
            <person name="Iida T."/>
            <person name="Minamisawa K."/>
        </authorList>
    </citation>
    <scope>NUCLEOTIDE SEQUENCE [LARGE SCALE GENOMIC DNA]</scope>
    <source>
        <strain evidence="1 2">NK6</strain>
        <plasmid evidence="2">pNK6b DNA</plasmid>
    </source>
</reference>
<geneLocation type="plasmid" evidence="2">
    <name>pNK6b DNA</name>
</geneLocation>
<dbReference type="EMBL" id="AP014686">
    <property type="protein sequence ID" value="BAR63254.1"/>
    <property type="molecule type" value="Genomic_DNA"/>
</dbReference>
<protein>
    <recommendedName>
        <fullName evidence="3">Type II toxin-antitoxin system PemK/MazF family toxin</fullName>
    </recommendedName>
</protein>
<dbReference type="Proteomes" id="UP000063308">
    <property type="component" value="Plasmid pNK6b"/>
</dbReference>
<gene>
    <name evidence="1" type="ORF">NK6_b_60</name>
</gene>
<sequence>MTLEPRVGWLLSYSYLWADDQRRGDEEGSKTRPCALVAASRRDGDRVFAIVVPVTQSWPRLFGQRPAGFKWIPAGLC</sequence>
<evidence type="ECO:0008006" key="3">
    <source>
        <dbReference type="Google" id="ProtNLM"/>
    </source>
</evidence>
<accession>A0A0E4BYE0</accession>
<proteinExistence type="predicted"/>
<name>A0A0E4BYE0_9BRAD</name>